<reference evidence="2" key="1">
    <citation type="submission" date="2015-09" db="EMBL/GenBank/DDBJ databases">
        <title>De novo assembly of Pectinophora gossypiella (Pink Bollworm) gut transcriptome.</title>
        <authorList>
            <person name="Tassone E.E."/>
        </authorList>
    </citation>
    <scope>NUCLEOTIDE SEQUENCE</scope>
</reference>
<gene>
    <name evidence="2" type="ORF">g.233</name>
</gene>
<dbReference type="AlphaFoldDB" id="A0A1E1VXK0"/>
<evidence type="ECO:0000256" key="1">
    <source>
        <dbReference type="SAM" id="MobiDB-lite"/>
    </source>
</evidence>
<feature type="compositionally biased region" description="Basic and acidic residues" evidence="1">
    <location>
        <begin position="157"/>
        <end position="166"/>
    </location>
</feature>
<evidence type="ECO:0000313" key="2">
    <source>
        <dbReference type="EMBL" id="JAT79473.1"/>
    </source>
</evidence>
<proteinExistence type="predicted"/>
<protein>
    <submittedName>
        <fullName evidence="2">Uncharacterized protein</fullName>
    </submittedName>
</protein>
<feature type="non-terminal residue" evidence="2">
    <location>
        <position position="1"/>
    </location>
</feature>
<dbReference type="EMBL" id="GDQN01011581">
    <property type="protein sequence ID" value="JAT79473.1"/>
    <property type="molecule type" value="Transcribed_RNA"/>
</dbReference>
<name>A0A1E1VXK0_PECGO</name>
<feature type="region of interest" description="Disordered" evidence="1">
    <location>
        <begin position="118"/>
        <end position="189"/>
    </location>
</feature>
<accession>A0A1E1VXK0</accession>
<sequence length="189" mass="21245">DLNPEVKAAVSDTVYKRDKGIKIKQKQITAAISCVAEALTLVLETEPKNVALIKLLMDASKLLCDSQNHDSGTRRSFILYNLKKELKDQLQKTKIDKYLFSQDLADTLKAARAISKTGADMKISTPQTQPRKNNKPPPKNLNWRAPPQSHRPKGNQRMKEPARKNPPENSSQQSSRRAPPPQQSARGRR</sequence>
<dbReference type="OrthoDB" id="7701249at2759"/>
<organism evidence="2">
    <name type="scientific">Pectinophora gossypiella</name>
    <name type="common">Cotton pink bollworm</name>
    <name type="synonym">Depressaria gossypiella</name>
    <dbReference type="NCBI Taxonomy" id="13191"/>
    <lineage>
        <taxon>Eukaryota</taxon>
        <taxon>Metazoa</taxon>
        <taxon>Ecdysozoa</taxon>
        <taxon>Arthropoda</taxon>
        <taxon>Hexapoda</taxon>
        <taxon>Insecta</taxon>
        <taxon>Pterygota</taxon>
        <taxon>Neoptera</taxon>
        <taxon>Endopterygota</taxon>
        <taxon>Lepidoptera</taxon>
        <taxon>Glossata</taxon>
        <taxon>Ditrysia</taxon>
        <taxon>Gelechioidea</taxon>
        <taxon>Gelechiidae</taxon>
        <taxon>Apatetrinae</taxon>
        <taxon>Pectinophora</taxon>
    </lineage>
</organism>